<dbReference type="SUPFAM" id="SSF103506">
    <property type="entry name" value="Mitochondrial carrier"/>
    <property type="match status" value="1"/>
</dbReference>
<dbReference type="KEGG" id="csv:101216245"/>
<feature type="repeat" description="Solcar" evidence="8">
    <location>
        <begin position="382"/>
        <end position="466"/>
    </location>
</feature>
<reference evidence="9 10" key="2">
    <citation type="journal article" date="2009" name="PLoS ONE">
        <title>An integrated genetic and cytogenetic map of the cucumber genome.</title>
        <authorList>
            <person name="Ren Y."/>
            <person name="Zhang Z."/>
            <person name="Liu J."/>
            <person name="Staub J.E."/>
            <person name="Han Y."/>
            <person name="Cheng Z."/>
            <person name="Li X."/>
            <person name="Lu J."/>
            <person name="Miao H."/>
            <person name="Kang H."/>
            <person name="Xie B."/>
            <person name="Gu X."/>
            <person name="Wang X."/>
            <person name="Du Y."/>
            <person name="Jin W."/>
            <person name="Huang S."/>
        </authorList>
    </citation>
    <scope>NUCLEOTIDE SEQUENCE [LARGE SCALE GENOMIC DNA]</scope>
    <source>
        <strain evidence="10">cv. 9930</strain>
    </source>
</reference>
<dbReference type="Proteomes" id="UP000029981">
    <property type="component" value="Chromosome 5"/>
</dbReference>
<comment type="subcellular location">
    <subcellularLocation>
        <location evidence="1">Membrane</location>
        <topology evidence="1">Multi-pass membrane protein</topology>
    </subcellularLocation>
</comment>
<feature type="repeat" description="Solcar" evidence="8">
    <location>
        <begin position="475"/>
        <end position="558"/>
    </location>
</feature>
<dbReference type="PROSITE" id="PS50920">
    <property type="entry name" value="SOLCAR"/>
    <property type="match status" value="3"/>
</dbReference>
<dbReference type="eggNOG" id="KOG0764">
    <property type="taxonomic scope" value="Eukaryota"/>
</dbReference>
<evidence type="ECO:0000256" key="6">
    <source>
        <dbReference type="ARBA" id="ARBA00022989"/>
    </source>
</evidence>
<evidence type="ECO:0000256" key="4">
    <source>
        <dbReference type="ARBA" id="ARBA00022692"/>
    </source>
</evidence>
<evidence type="ECO:0000313" key="9">
    <source>
        <dbReference type="EMBL" id="KGN50096.1"/>
    </source>
</evidence>
<keyword evidence="7 8" id="KW-0472">Membrane</keyword>
<evidence type="ECO:0000256" key="3">
    <source>
        <dbReference type="ARBA" id="ARBA00022448"/>
    </source>
</evidence>
<evidence type="ECO:0000256" key="5">
    <source>
        <dbReference type="ARBA" id="ARBA00022737"/>
    </source>
</evidence>
<dbReference type="FunFam" id="1.50.40.10:FF:000080">
    <property type="entry name" value="Mitochondrial substrate carrier protein-like"/>
    <property type="match status" value="1"/>
</dbReference>
<dbReference type="Pfam" id="PF00153">
    <property type="entry name" value="Mito_carr"/>
    <property type="match status" value="3"/>
</dbReference>
<protein>
    <recommendedName>
        <fullName evidence="11">Mitochondrial carrier protein</fullName>
    </recommendedName>
</protein>
<dbReference type="eggNOG" id="KOG0768">
    <property type="taxonomic scope" value="Eukaryota"/>
</dbReference>
<accession>A0A0A0KQW4</accession>
<gene>
    <name evidence="9" type="ORF">Csa_5G153110</name>
</gene>
<dbReference type="InterPro" id="IPR023395">
    <property type="entry name" value="MCP_dom_sf"/>
</dbReference>
<name>A0A0A0KQW4_CUCSA</name>
<dbReference type="GO" id="GO:0000095">
    <property type="term" value="F:S-adenosyl-L-methionine transmembrane transporter activity"/>
    <property type="evidence" value="ECO:0000318"/>
    <property type="project" value="GO_Central"/>
</dbReference>
<keyword evidence="3" id="KW-0813">Transport</keyword>
<organism evidence="9 10">
    <name type="scientific">Cucumis sativus</name>
    <name type="common">Cucumber</name>
    <dbReference type="NCBI Taxonomy" id="3659"/>
    <lineage>
        <taxon>Eukaryota</taxon>
        <taxon>Viridiplantae</taxon>
        <taxon>Streptophyta</taxon>
        <taxon>Embryophyta</taxon>
        <taxon>Tracheophyta</taxon>
        <taxon>Spermatophyta</taxon>
        <taxon>Magnoliopsida</taxon>
        <taxon>eudicotyledons</taxon>
        <taxon>Gunneridae</taxon>
        <taxon>Pentapetalae</taxon>
        <taxon>rosids</taxon>
        <taxon>fabids</taxon>
        <taxon>Cucurbitales</taxon>
        <taxon>Cucurbitaceae</taxon>
        <taxon>Benincaseae</taxon>
        <taxon>Cucumis</taxon>
    </lineage>
</organism>
<evidence type="ECO:0000256" key="1">
    <source>
        <dbReference type="ARBA" id="ARBA00004141"/>
    </source>
</evidence>
<dbReference type="Gramene" id="KGN50096">
    <property type="protein sequence ID" value="KGN50096"/>
    <property type="gene ID" value="Csa_5G153110"/>
</dbReference>
<dbReference type="FunFam" id="1.50.40.10:FF:000162">
    <property type="entry name" value="Mitochondrial substrate carrier protein-like"/>
    <property type="match status" value="1"/>
</dbReference>
<dbReference type="PANTHER" id="PTHR45667">
    <property type="entry name" value="S-ADENOSYLMETHIONINE MITOCHONDRIAL CARRIER PROTEIN"/>
    <property type="match status" value="1"/>
</dbReference>
<dbReference type="InterPro" id="IPR018108">
    <property type="entry name" value="MCP_transmembrane"/>
</dbReference>
<dbReference type="EMBL" id="CM002926">
    <property type="protein sequence ID" value="KGN50096.1"/>
    <property type="molecule type" value="Genomic_DNA"/>
</dbReference>
<reference evidence="9 10" key="3">
    <citation type="journal article" date="2010" name="BMC Genomics">
        <title>Transcriptome sequencing and comparative analysis of cucumber flowers with different sex types.</title>
        <authorList>
            <person name="Guo S."/>
            <person name="Zheng Y."/>
            <person name="Joung J.G."/>
            <person name="Liu S."/>
            <person name="Zhang Z."/>
            <person name="Crasta O.R."/>
            <person name="Sobral B.W."/>
            <person name="Xu Y."/>
            <person name="Huang S."/>
            <person name="Fei Z."/>
        </authorList>
    </citation>
    <scope>NUCLEOTIDE SEQUENCE [LARGE SCALE GENOMIC DNA]</scope>
    <source>
        <strain evidence="10">cv. 9930</strain>
    </source>
</reference>
<evidence type="ECO:0000313" key="10">
    <source>
        <dbReference type="Proteomes" id="UP000029981"/>
    </source>
</evidence>
<reference evidence="9 10" key="4">
    <citation type="journal article" date="2011" name="BMC Genomics">
        <title>RNA-Seq improves annotation of protein-coding genes in the cucumber genome.</title>
        <authorList>
            <person name="Li Z."/>
            <person name="Zhang Z."/>
            <person name="Yan P."/>
            <person name="Huang S."/>
            <person name="Fei Z."/>
            <person name="Lin K."/>
        </authorList>
    </citation>
    <scope>NUCLEOTIDE SEQUENCE [LARGE SCALE GENOMIC DNA]</scope>
    <source>
        <strain evidence="10">cv. 9930</strain>
    </source>
</reference>
<evidence type="ECO:0000256" key="2">
    <source>
        <dbReference type="ARBA" id="ARBA00006375"/>
    </source>
</evidence>
<sequence length="676" mass="74920">MCQGNGERFEKMDKQNKPCVSNQPSIYYWWRPDEGISSELADFVLENGTSNTCYAKQSKDGITVNKPKSSEILSTNQVISIFGQVLNLASRPFTFFQPKRVLNRDNDDSVEVTFNSVVEIDGKTVTSPEIKDFCVDLRTDGQCSPMVQPTLGLNCLTVTQKISLLEPCNYHSMSSFWNLLNGGSGMPANSWTGKGLTSVRILHDMGKIYGWMKRVSHTETCYPYPMKVANTGNREANVLQARGGLNEAGDCISGDPNFLVHNLISETSKNAPMFQSTNVSSLFIRKLEIKMIENVYMASRILMFVQDNKADGSILESHNPDILAAHSVPSKDGALENLDYGQKTSSSEQRENITKKSDKLIVENEYNREDSSLTRERSCYNIGKQEHAFAGALAGVFVSLCLHPVDTIKTVVQSYHAEHKSLSYIGKSIVTDRGLSGLYRGISTNIASSAPISAVYTFTYESVKGALLPILQEEYRSIVHCVAGGCASIATSFLFTPSERIKQQMQVSAHYHNCWNAFVGVVAKGGLRGLYTGWGAVLCRNVPHSIIKFYTYESLKGLMKSNAQQTTSQTLVCGGVAGSTAALFTTPFDVVKTRLQTQIPGSLSPYKSVIQALYEIGKKEGLQGLYRGLTPRLVMYMSQGAIFFTSYEFLKRLFSLEVPRHDTAIVQHRVDEKLER</sequence>
<dbReference type="GO" id="GO:0005743">
    <property type="term" value="C:mitochondrial inner membrane"/>
    <property type="evidence" value="ECO:0000318"/>
    <property type="project" value="GO_Central"/>
</dbReference>
<reference evidence="9 10" key="1">
    <citation type="journal article" date="2009" name="Nat. Genet.">
        <title>The genome of the cucumber, Cucumis sativus L.</title>
        <authorList>
            <person name="Huang S."/>
            <person name="Li R."/>
            <person name="Zhang Z."/>
            <person name="Li L."/>
            <person name="Gu X."/>
            <person name="Fan W."/>
            <person name="Lucas W.J."/>
            <person name="Wang X."/>
            <person name="Xie B."/>
            <person name="Ni P."/>
            <person name="Ren Y."/>
            <person name="Zhu H."/>
            <person name="Li J."/>
            <person name="Lin K."/>
            <person name="Jin W."/>
            <person name="Fei Z."/>
            <person name="Li G."/>
            <person name="Staub J."/>
            <person name="Kilian A."/>
            <person name="van der Vossen E.A."/>
            <person name="Wu Y."/>
            <person name="Guo J."/>
            <person name="He J."/>
            <person name="Jia Z."/>
            <person name="Ren Y."/>
            <person name="Tian G."/>
            <person name="Lu Y."/>
            <person name="Ruan J."/>
            <person name="Qian W."/>
            <person name="Wang M."/>
            <person name="Huang Q."/>
            <person name="Li B."/>
            <person name="Xuan Z."/>
            <person name="Cao J."/>
            <person name="Asan"/>
            <person name="Wu Z."/>
            <person name="Zhang J."/>
            <person name="Cai Q."/>
            <person name="Bai Y."/>
            <person name="Zhao B."/>
            <person name="Han Y."/>
            <person name="Li Y."/>
            <person name="Li X."/>
            <person name="Wang S."/>
            <person name="Shi Q."/>
            <person name="Liu S."/>
            <person name="Cho W.K."/>
            <person name="Kim J.Y."/>
            <person name="Xu Y."/>
            <person name="Heller-Uszynska K."/>
            <person name="Miao H."/>
            <person name="Cheng Z."/>
            <person name="Zhang S."/>
            <person name="Wu J."/>
            <person name="Yang Y."/>
            <person name="Kang H."/>
            <person name="Li M."/>
            <person name="Liang H."/>
            <person name="Ren X."/>
            <person name="Shi Z."/>
            <person name="Wen M."/>
            <person name="Jian M."/>
            <person name="Yang H."/>
            <person name="Zhang G."/>
            <person name="Yang Z."/>
            <person name="Chen R."/>
            <person name="Liu S."/>
            <person name="Li J."/>
            <person name="Ma L."/>
            <person name="Liu H."/>
            <person name="Zhou Y."/>
            <person name="Zhao J."/>
            <person name="Fang X."/>
            <person name="Li G."/>
            <person name="Fang L."/>
            <person name="Li Y."/>
            <person name="Liu D."/>
            <person name="Zheng H."/>
            <person name="Zhang Y."/>
            <person name="Qin N."/>
            <person name="Li Z."/>
            <person name="Yang G."/>
            <person name="Yang S."/>
            <person name="Bolund L."/>
            <person name="Kristiansen K."/>
            <person name="Zheng H."/>
            <person name="Li S."/>
            <person name="Zhang X."/>
            <person name="Yang H."/>
            <person name="Wang J."/>
            <person name="Sun R."/>
            <person name="Zhang B."/>
            <person name="Jiang S."/>
            <person name="Wang J."/>
            <person name="Du Y."/>
            <person name="Li S."/>
        </authorList>
    </citation>
    <scope>NUCLEOTIDE SEQUENCE [LARGE SCALE GENOMIC DNA]</scope>
    <source>
        <strain evidence="10">cv. 9930</strain>
    </source>
</reference>
<evidence type="ECO:0000256" key="7">
    <source>
        <dbReference type="ARBA" id="ARBA00023136"/>
    </source>
</evidence>
<keyword evidence="5" id="KW-0677">Repeat</keyword>
<dbReference type="Gene3D" id="1.50.40.10">
    <property type="entry name" value="Mitochondrial carrier domain"/>
    <property type="match status" value="2"/>
</dbReference>
<dbReference type="AlphaFoldDB" id="A0A0A0KQW4"/>
<proteinExistence type="inferred from homology"/>
<dbReference type="OrthoDB" id="10253709at2759"/>
<keyword evidence="10" id="KW-1185">Reference proteome</keyword>
<keyword evidence="4 8" id="KW-0812">Transmembrane</keyword>
<evidence type="ECO:0008006" key="11">
    <source>
        <dbReference type="Google" id="ProtNLM"/>
    </source>
</evidence>
<feature type="repeat" description="Solcar" evidence="8">
    <location>
        <begin position="565"/>
        <end position="653"/>
    </location>
</feature>
<comment type="similarity">
    <text evidence="2">Belongs to the mitochondrial carrier (TC 2.A.29) family.</text>
</comment>
<keyword evidence="6" id="KW-1133">Transmembrane helix</keyword>
<evidence type="ECO:0000256" key="8">
    <source>
        <dbReference type="PROSITE-ProRule" id="PRU00282"/>
    </source>
</evidence>